<dbReference type="EMBL" id="OZ034820">
    <property type="protein sequence ID" value="CAL1401191.1"/>
    <property type="molecule type" value="Genomic_DNA"/>
</dbReference>
<dbReference type="InterPro" id="IPR000209">
    <property type="entry name" value="Peptidase_S8/S53_dom"/>
</dbReference>
<dbReference type="Gene3D" id="3.50.30.30">
    <property type="match status" value="1"/>
</dbReference>
<keyword evidence="3" id="KW-0732">Signal</keyword>
<dbReference type="InterPro" id="IPR036852">
    <property type="entry name" value="Peptidase_S8/S53_dom_sf"/>
</dbReference>
<dbReference type="Gene3D" id="3.40.50.200">
    <property type="entry name" value="Peptidase S8/S53 domain"/>
    <property type="match status" value="1"/>
</dbReference>
<gene>
    <name evidence="6" type="ORF">LTRI10_LOCUS41265</name>
</gene>
<dbReference type="SUPFAM" id="SSF52743">
    <property type="entry name" value="Subtilisin-like"/>
    <property type="match status" value="1"/>
</dbReference>
<reference evidence="6 7" key="1">
    <citation type="submission" date="2024-04" db="EMBL/GenBank/DDBJ databases">
        <authorList>
            <person name="Fracassetti M."/>
        </authorList>
    </citation>
    <scope>NUCLEOTIDE SEQUENCE [LARGE SCALE GENOMIC DNA]</scope>
</reference>
<evidence type="ECO:0000256" key="3">
    <source>
        <dbReference type="ARBA" id="ARBA00022729"/>
    </source>
</evidence>
<feature type="domain" description="Peptidase S8/S53" evidence="5">
    <location>
        <begin position="34"/>
        <end position="141"/>
    </location>
</feature>
<evidence type="ECO:0000313" key="6">
    <source>
        <dbReference type="EMBL" id="CAL1401191.1"/>
    </source>
</evidence>
<dbReference type="PANTHER" id="PTHR10795">
    <property type="entry name" value="PROPROTEIN CONVERTASE SUBTILISIN/KEXIN"/>
    <property type="match status" value="1"/>
</dbReference>
<comment type="similarity">
    <text evidence="2 4">Belongs to the peptidase S8 family.</text>
</comment>
<comment type="caution">
    <text evidence="4">Lacks conserved residue(s) required for the propagation of feature annotation.</text>
</comment>
<dbReference type="AlphaFoldDB" id="A0AAV2FSC1"/>
<organism evidence="6 7">
    <name type="scientific">Linum trigynum</name>
    <dbReference type="NCBI Taxonomy" id="586398"/>
    <lineage>
        <taxon>Eukaryota</taxon>
        <taxon>Viridiplantae</taxon>
        <taxon>Streptophyta</taxon>
        <taxon>Embryophyta</taxon>
        <taxon>Tracheophyta</taxon>
        <taxon>Spermatophyta</taxon>
        <taxon>Magnoliopsida</taxon>
        <taxon>eudicotyledons</taxon>
        <taxon>Gunneridae</taxon>
        <taxon>Pentapetalae</taxon>
        <taxon>rosids</taxon>
        <taxon>fabids</taxon>
        <taxon>Malpighiales</taxon>
        <taxon>Linaceae</taxon>
        <taxon>Linum</taxon>
    </lineage>
</organism>
<dbReference type="InterPro" id="IPR045051">
    <property type="entry name" value="SBT"/>
</dbReference>
<dbReference type="GO" id="GO:0005576">
    <property type="term" value="C:extracellular region"/>
    <property type="evidence" value="ECO:0007669"/>
    <property type="project" value="UniProtKB-SubCell"/>
</dbReference>
<accession>A0AAV2FSC1</accession>
<sequence length="154" mass="16728">MLFSLTLFPPLKSRLEMAMQFWTLEYIRTTENPSGTILVGETSKDEIAPYVASFSSRGSNRLNPEILKPDITAPGVDILVVWSPVSSTSGSPFDTREVKFGVISGTSTSCSHTSAIAAYVKALQPDWSPAAIKSAIMTTANVMDVKWLCAQFGF</sequence>
<dbReference type="GO" id="GO:0006508">
    <property type="term" value="P:proteolysis"/>
    <property type="evidence" value="ECO:0007669"/>
    <property type="project" value="InterPro"/>
</dbReference>
<evidence type="ECO:0000256" key="4">
    <source>
        <dbReference type="PROSITE-ProRule" id="PRU01240"/>
    </source>
</evidence>
<evidence type="ECO:0000256" key="2">
    <source>
        <dbReference type="ARBA" id="ARBA00011073"/>
    </source>
</evidence>
<evidence type="ECO:0000256" key="1">
    <source>
        <dbReference type="ARBA" id="ARBA00004613"/>
    </source>
</evidence>
<keyword evidence="7" id="KW-1185">Reference proteome</keyword>
<dbReference type="Pfam" id="PF00082">
    <property type="entry name" value="Peptidase_S8"/>
    <property type="match status" value="1"/>
</dbReference>
<dbReference type="GO" id="GO:0004252">
    <property type="term" value="F:serine-type endopeptidase activity"/>
    <property type="evidence" value="ECO:0007669"/>
    <property type="project" value="InterPro"/>
</dbReference>
<evidence type="ECO:0000259" key="5">
    <source>
        <dbReference type="Pfam" id="PF00082"/>
    </source>
</evidence>
<dbReference type="Proteomes" id="UP001497516">
    <property type="component" value="Chromosome 7"/>
</dbReference>
<proteinExistence type="inferred from homology"/>
<dbReference type="PROSITE" id="PS51892">
    <property type="entry name" value="SUBTILASE"/>
    <property type="match status" value="1"/>
</dbReference>
<name>A0AAV2FSC1_9ROSI</name>
<evidence type="ECO:0000313" key="7">
    <source>
        <dbReference type="Proteomes" id="UP001497516"/>
    </source>
</evidence>
<protein>
    <recommendedName>
        <fullName evidence="5">Peptidase S8/S53 domain-containing protein</fullName>
    </recommendedName>
</protein>
<comment type="subcellular location">
    <subcellularLocation>
        <location evidence="1">Secreted</location>
    </subcellularLocation>
</comment>